<accession>A0A3N7EHJ1</accession>
<proteinExistence type="predicted"/>
<gene>
    <name evidence="1" type="ORF">POPTR_001G079201</name>
</gene>
<dbReference type="EMBL" id="CM009290">
    <property type="protein sequence ID" value="RQO84570.1"/>
    <property type="molecule type" value="Genomic_DNA"/>
</dbReference>
<evidence type="ECO:0000313" key="2">
    <source>
        <dbReference type="Proteomes" id="UP000006729"/>
    </source>
</evidence>
<dbReference type="Proteomes" id="UP000006729">
    <property type="component" value="Chromosome 1"/>
</dbReference>
<protein>
    <submittedName>
        <fullName evidence="1">Uncharacterized protein</fullName>
    </submittedName>
</protein>
<dbReference type="InParanoid" id="A0A3N7EHJ1"/>
<evidence type="ECO:0000313" key="1">
    <source>
        <dbReference type="EMBL" id="RQO84570.1"/>
    </source>
</evidence>
<keyword evidence="2" id="KW-1185">Reference proteome</keyword>
<dbReference type="AlphaFoldDB" id="A0A3N7EHJ1"/>
<reference evidence="1 2" key="1">
    <citation type="journal article" date="2006" name="Science">
        <title>The genome of black cottonwood, Populus trichocarpa (Torr. &amp; Gray).</title>
        <authorList>
            <person name="Tuskan G.A."/>
            <person name="Difazio S."/>
            <person name="Jansson S."/>
            <person name="Bohlmann J."/>
            <person name="Grigoriev I."/>
            <person name="Hellsten U."/>
            <person name="Putnam N."/>
            <person name="Ralph S."/>
            <person name="Rombauts S."/>
            <person name="Salamov A."/>
            <person name="Schein J."/>
            <person name="Sterck L."/>
            <person name="Aerts A."/>
            <person name="Bhalerao R.R."/>
            <person name="Bhalerao R.P."/>
            <person name="Blaudez D."/>
            <person name="Boerjan W."/>
            <person name="Brun A."/>
            <person name="Brunner A."/>
            <person name="Busov V."/>
            <person name="Campbell M."/>
            <person name="Carlson J."/>
            <person name="Chalot M."/>
            <person name="Chapman J."/>
            <person name="Chen G.L."/>
            <person name="Cooper D."/>
            <person name="Coutinho P.M."/>
            <person name="Couturier J."/>
            <person name="Covert S."/>
            <person name="Cronk Q."/>
            <person name="Cunningham R."/>
            <person name="Davis J."/>
            <person name="Degroeve S."/>
            <person name="Dejardin A."/>
            <person name="Depamphilis C."/>
            <person name="Detter J."/>
            <person name="Dirks B."/>
            <person name="Dubchak I."/>
            <person name="Duplessis S."/>
            <person name="Ehlting J."/>
            <person name="Ellis B."/>
            <person name="Gendler K."/>
            <person name="Goodstein D."/>
            <person name="Gribskov M."/>
            <person name="Grimwood J."/>
            <person name="Groover A."/>
            <person name="Gunter L."/>
            <person name="Hamberger B."/>
            <person name="Heinze B."/>
            <person name="Helariutta Y."/>
            <person name="Henrissat B."/>
            <person name="Holligan D."/>
            <person name="Holt R."/>
            <person name="Huang W."/>
            <person name="Islam-Faridi N."/>
            <person name="Jones S."/>
            <person name="Jones-Rhoades M."/>
            <person name="Jorgensen R."/>
            <person name="Joshi C."/>
            <person name="Kangasjarvi J."/>
            <person name="Karlsson J."/>
            <person name="Kelleher C."/>
            <person name="Kirkpatrick R."/>
            <person name="Kirst M."/>
            <person name="Kohler A."/>
            <person name="Kalluri U."/>
            <person name="Larimer F."/>
            <person name="Leebens-Mack J."/>
            <person name="Leple J.C."/>
            <person name="Locascio P."/>
            <person name="Lou Y."/>
            <person name="Lucas S."/>
            <person name="Martin F."/>
            <person name="Montanini B."/>
            <person name="Napoli C."/>
            <person name="Nelson D.R."/>
            <person name="Nelson C."/>
            <person name="Nieminen K."/>
            <person name="Nilsson O."/>
            <person name="Pereda V."/>
            <person name="Peter G."/>
            <person name="Philippe R."/>
            <person name="Pilate G."/>
            <person name="Poliakov A."/>
            <person name="Razumovskaya J."/>
            <person name="Richardson P."/>
            <person name="Rinaldi C."/>
            <person name="Ritland K."/>
            <person name="Rouze P."/>
            <person name="Ryaboy D."/>
            <person name="Schmutz J."/>
            <person name="Schrader J."/>
            <person name="Segerman B."/>
            <person name="Shin H."/>
            <person name="Siddiqui A."/>
            <person name="Sterky F."/>
            <person name="Terry A."/>
            <person name="Tsai C.J."/>
            <person name="Uberbacher E."/>
            <person name="Unneberg P."/>
            <person name="Vahala J."/>
            <person name="Wall K."/>
            <person name="Wessler S."/>
            <person name="Yang G."/>
            <person name="Yin T."/>
            <person name="Douglas C."/>
            <person name="Marra M."/>
            <person name="Sandberg G."/>
            <person name="Van de Peer Y."/>
            <person name="Rokhsar D."/>
        </authorList>
    </citation>
    <scope>NUCLEOTIDE SEQUENCE [LARGE SCALE GENOMIC DNA]</scope>
    <source>
        <strain evidence="2">cv. Nisqually</strain>
    </source>
</reference>
<name>A0A3N7EHJ1_POPTR</name>
<organism evidence="1 2">
    <name type="scientific">Populus trichocarpa</name>
    <name type="common">Western balsam poplar</name>
    <name type="synonym">Populus balsamifera subsp. trichocarpa</name>
    <dbReference type="NCBI Taxonomy" id="3694"/>
    <lineage>
        <taxon>Eukaryota</taxon>
        <taxon>Viridiplantae</taxon>
        <taxon>Streptophyta</taxon>
        <taxon>Embryophyta</taxon>
        <taxon>Tracheophyta</taxon>
        <taxon>Spermatophyta</taxon>
        <taxon>Magnoliopsida</taxon>
        <taxon>eudicotyledons</taxon>
        <taxon>Gunneridae</taxon>
        <taxon>Pentapetalae</taxon>
        <taxon>rosids</taxon>
        <taxon>fabids</taxon>
        <taxon>Malpighiales</taxon>
        <taxon>Salicaceae</taxon>
        <taxon>Saliceae</taxon>
        <taxon>Populus</taxon>
    </lineage>
</organism>
<sequence>MAKRMKLWQTTFIPCQDKSITEVKYIPTFVEFHGISYPLAKLQVNCDRNKASIYQSSRQVLIPPNITSRLKLPRGFFFALCVTIFVSSSMRDVKKWILS</sequence>